<dbReference type="InterPro" id="IPR043128">
    <property type="entry name" value="Rev_trsase/Diguanyl_cyclase"/>
</dbReference>
<evidence type="ECO:0000313" key="2">
    <source>
        <dbReference type="Proteomes" id="UP000424527"/>
    </source>
</evidence>
<evidence type="ECO:0000313" key="1">
    <source>
        <dbReference type="EMBL" id="KAE8291465.1"/>
    </source>
</evidence>
<dbReference type="InterPro" id="IPR043502">
    <property type="entry name" value="DNA/RNA_pol_sf"/>
</dbReference>
<proteinExistence type="predicted"/>
<gene>
    <name evidence="1" type="ORF">D5F01_LYC11073</name>
</gene>
<protein>
    <submittedName>
        <fullName evidence="1">Uncharacterized protein</fullName>
    </submittedName>
</protein>
<organism evidence="1 2">
    <name type="scientific">Larimichthys crocea</name>
    <name type="common">Large yellow croaker</name>
    <name type="synonym">Pseudosciaena crocea</name>
    <dbReference type="NCBI Taxonomy" id="215358"/>
    <lineage>
        <taxon>Eukaryota</taxon>
        <taxon>Metazoa</taxon>
        <taxon>Chordata</taxon>
        <taxon>Craniata</taxon>
        <taxon>Vertebrata</taxon>
        <taxon>Euteleostomi</taxon>
        <taxon>Actinopterygii</taxon>
        <taxon>Neopterygii</taxon>
        <taxon>Teleostei</taxon>
        <taxon>Neoteleostei</taxon>
        <taxon>Acanthomorphata</taxon>
        <taxon>Eupercaria</taxon>
        <taxon>Sciaenidae</taxon>
        <taxon>Larimichthys</taxon>
    </lineage>
</organism>
<dbReference type="Gene3D" id="3.30.70.270">
    <property type="match status" value="1"/>
</dbReference>
<dbReference type="EMBL" id="REGW02000010">
    <property type="protein sequence ID" value="KAE8291465.1"/>
    <property type="molecule type" value="Genomic_DNA"/>
</dbReference>
<sequence>MASKARVTLWNAYWVGEDIYANVDGEPYLVDSGAEVSMRMPFGIWRGVVWHKGPYNLITTQDLKELNEPRRFRVNYLGFQVAADLGLSNGYREKLNQIRPPVLENDLQKLLGLCNYVRHHVLNYQKYAKPLYACLKKKGEDSKKKAPKKWIWTAPNQENLERLKTAIQDAIRLEPRSLTTRLVAEVSCEDNDAVVKVKNKGGGMVTLWSYTLSLVEKKFPQEEKELAVLARY</sequence>
<accession>A0A6G0IIX5</accession>
<name>A0A6G0IIX5_LARCR</name>
<dbReference type="SUPFAM" id="SSF56672">
    <property type="entry name" value="DNA/RNA polymerases"/>
    <property type="match status" value="1"/>
</dbReference>
<dbReference type="AlphaFoldDB" id="A0A6G0IIX5"/>
<keyword evidence="2" id="KW-1185">Reference proteome</keyword>
<dbReference type="PANTHER" id="PTHR33064">
    <property type="entry name" value="POL PROTEIN"/>
    <property type="match status" value="1"/>
</dbReference>
<dbReference type="InterPro" id="IPR051320">
    <property type="entry name" value="Viral_Replic_Matur_Polypro"/>
</dbReference>
<comment type="caution">
    <text evidence="1">The sequence shown here is derived from an EMBL/GenBank/DDBJ whole genome shotgun (WGS) entry which is preliminary data.</text>
</comment>
<dbReference type="PANTHER" id="PTHR33064:SF37">
    <property type="entry name" value="RIBONUCLEASE H"/>
    <property type="match status" value="1"/>
</dbReference>
<reference evidence="1 2" key="1">
    <citation type="submission" date="2019-07" db="EMBL/GenBank/DDBJ databases">
        <title>Chromosome genome assembly for large yellow croaker.</title>
        <authorList>
            <person name="Xiao S."/>
        </authorList>
    </citation>
    <scope>NUCLEOTIDE SEQUENCE [LARGE SCALE GENOMIC DNA]</scope>
    <source>
        <strain evidence="1">JMULYC20181020</strain>
        <tissue evidence="1">Muscle</tissue>
    </source>
</reference>
<dbReference type="Proteomes" id="UP000424527">
    <property type="component" value="Unassembled WGS sequence"/>
</dbReference>